<feature type="binding site" evidence="9">
    <location>
        <position position="120"/>
    </location>
    <ligand>
        <name>Fe cation</name>
        <dbReference type="ChEBI" id="CHEBI:24875"/>
    </ligand>
</feature>
<evidence type="ECO:0000259" key="12">
    <source>
        <dbReference type="Pfam" id="PF01592"/>
    </source>
</evidence>
<dbReference type="InterPro" id="IPR002871">
    <property type="entry name" value="NIF_FeS_clus_asmbl_NifU_N"/>
</dbReference>
<dbReference type="GO" id="GO:0016226">
    <property type="term" value="P:iron-sulfur cluster assembly"/>
    <property type="evidence" value="ECO:0007669"/>
    <property type="project" value="InterPro"/>
</dbReference>
<reference evidence="14" key="1">
    <citation type="submission" date="2021-05" db="EMBL/GenBank/DDBJ databases">
        <title>Energy efficiency and biological interactions define the core microbiome of deep oligotrophic groundwater.</title>
        <authorList>
            <person name="Mehrshad M."/>
            <person name="Lopez-Fernandez M."/>
            <person name="Bell E."/>
            <person name="Bernier-Latmani R."/>
            <person name="Bertilsson S."/>
            <person name="Dopson M."/>
        </authorList>
    </citation>
    <scope>NUCLEOTIDE SEQUENCE</scope>
    <source>
        <strain evidence="14">Modern_marine.mb.64</strain>
    </source>
</reference>
<comment type="function">
    <text evidence="8">May be involved in the formation or repair of [Fe-S] clusters present in iron-sulfur proteins.</text>
</comment>
<name>A0A948RW00_UNCEI</name>
<keyword evidence="5 9" id="KW-0411">Iron-sulfur</keyword>
<comment type="similarity">
    <text evidence="8">Belongs to the NifU family.</text>
</comment>
<dbReference type="Pfam" id="PF04324">
    <property type="entry name" value="Fer2_BFD"/>
    <property type="match status" value="1"/>
</dbReference>
<keyword evidence="4 9" id="KW-0408">Iron</keyword>
<evidence type="ECO:0000256" key="8">
    <source>
        <dbReference type="PIRNR" id="PIRNR000375"/>
    </source>
</evidence>
<dbReference type="SUPFAM" id="SSF82649">
    <property type="entry name" value="SufE/NifU"/>
    <property type="match status" value="1"/>
</dbReference>
<evidence type="ECO:0000259" key="11">
    <source>
        <dbReference type="Pfam" id="PF01106"/>
    </source>
</evidence>
<feature type="region of interest" description="Disordered" evidence="10">
    <location>
        <begin position="217"/>
        <end position="239"/>
    </location>
</feature>
<feature type="binding site" evidence="9">
    <location>
        <position position="197"/>
    </location>
    <ligand>
        <name>[2Fe-2S] cluster</name>
        <dbReference type="ChEBI" id="CHEBI:190135"/>
    </ligand>
</feature>
<accession>A0A948RW00</accession>
<evidence type="ECO:0000256" key="10">
    <source>
        <dbReference type="SAM" id="MobiDB-lite"/>
    </source>
</evidence>
<protein>
    <recommendedName>
        <fullName evidence="1 8">Nitrogen fixation protein NifU</fullName>
    </recommendedName>
</protein>
<feature type="domain" description="NIF system FeS cluster assembly NifU C-terminal" evidence="11">
    <location>
        <begin position="247"/>
        <end position="312"/>
    </location>
</feature>
<feature type="binding site" evidence="9">
    <location>
        <position position="164"/>
    </location>
    <ligand>
        <name>[2Fe-2S] cluster</name>
        <dbReference type="ChEBI" id="CHEBI:190135"/>
    </ligand>
</feature>
<evidence type="ECO:0000256" key="3">
    <source>
        <dbReference type="ARBA" id="ARBA00022723"/>
    </source>
</evidence>
<evidence type="ECO:0000259" key="13">
    <source>
        <dbReference type="Pfam" id="PF04324"/>
    </source>
</evidence>
<keyword evidence="2 9" id="KW-0001">2Fe-2S</keyword>
<dbReference type="Pfam" id="PF01592">
    <property type="entry name" value="NifU_N"/>
    <property type="match status" value="1"/>
</dbReference>
<keyword evidence="3 9" id="KW-0479">Metal-binding</keyword>
<gene>
    <name evidence="14" type="ORF">KJ970_08680</name>
</gene>
<dbReference type="GO" id="GO:0005506">
    <property type="term" value="F:iron ion binding"/>
    <property type="evidence" value="ECO:0007669"/>
    <property type="project" value="InterPro"/>
</dbReference>
<dbReference type="EMBL" id="JAHJDP010000042">
    <property type="protein sequence ID" value="MBU2690991.1"/>
    <property type="molecule type" value="Genomic_DNA"/>
</dbReference>
<organism evidence="14 15">
    <name type="scientific">Eiseniibacteriota bacterium</name>
    <dbReference type="NCBI Taxonomy" id="2212470"/>
    <lineage>
        <taxon>Bacteria</taxon>
        <taxon>Candidatus Eiseniibacteriota</taxon>
    </lineage>
</organism>
<feature type="binding site" evidence="9">
    <location>
        <position position="162"/>
    </location>
    <ligand>
        <name>[2Fe-2S] cluster</name>
        <dbReference type="ChEBI" id="CHEBI:190135"/>
    </ligand>
</feature>
<feature type="binding site" evidence="9">
    <location>
        <position position="200"/>
    </location>
    <ligand>
        <name>[2Fe-2S] cluster</name>
        <dbReference type="ChEBI" id="CHEBI:190135"/>
    </ligand>
</feature>
<evidence type="ECO:0000256" key="4">
    <source>
        <dbReference type="ARBA" id="ARBA00023004"/>
    </source>
</evidence>
<sequence length="315" mass="34763">MAWEYSEKTKQLFMDAVQGKPGTHLGEIENPDGCGEHGSIACGDALRFTFRVKKHPTDPLKDIVTEAKYLTFGCTSAIAASEGLCALIERGNFTPIEALKITNKDIVDYLEGLPEQKIHCSVMGAEALEAAVFDWARKRGVNLNHLGIDMHPDEDDEGKIVCTCFSMTEPYLRRKIKELNLKSIPEITNAIKAGGACMSCHHVPGGLQDLIDETWGTESSKPRSEINDGETGGARPATSPYQFSKMVEKTLDDYIRPMLQRDGGDLELIDIKDKLIYVRLAGACSDCAGSAQTLKMLVEKTLKERVDDQIRIIQI</sequence>
<evidence type="ECO:0000256" key="5">
    <source>
        <dbReference type="ARBA" id="ARBA00023014"/>
    </source>
</evidence>
<dbReference type="PANTHER" id="PTHR10093">
    <property type="entry name" value="IRON-SULFUR CLUSTER ASSEMBLY ENZYME NIFU HOMOLOG"/>
    <property type="match status" value="1"/>
</dbReference>
<feature type="binding site" evidence="9">
    <location>
        <position position="74"/>
    </location>
    <ligand>
        <name>Fe cation</name>
        <dbReference type="ChEBI" id="CHEBI:24875"/>
    </ligand>
</feature>
<dbReference type="SUPFAM" id="SSF117916">
    <property type="entry name" value="Fe-S cluster assembly (FSCA) domain-like"/>
    <property type="match status" value="1"/>
</dbReference>
<dbReference type="PIRSF" id="PIRSF000375">
    <property type="entry name" value="NifU"/>
    <property type="match status" value="1"/>
</dbReference>
<proteinExistence type="inferred from homology"/>
<comment type="cofactor">
    <cofactor evidence="9">
        <name>[2Fe-2S] cluster</name>
        <dbReference type="ChEBI" id="CHEBI:190135"/>
    </cofactor>
    <text evidence="9">Binds 1 [2Fe-2S] cluster per subunit.</text>
</comment>
<keyword evidence="6 8" id="KW-0535">Nitrogen fixation</keyword>
<dbReference type="Pfam" id="PF01106">
    <property type="entry name" value="NifU"/>
    <property type="match status" value="1"/>
</dbReference>
<comment type="cofactor">
    <cofactor evidence="9">
        <name>Fe cation</name>
        <dbReference type="ChEBI" id="CHEBI:24875"/>
    </cofactor>
    <text evidence="9">Binds 1 Fe cation per subunit.</text>
</comment>
<dbReference type="InterPro" id="IPR016217">
    <property type="entry name" value="N_fixation_NifU"/>
</dbReference>
<dbReference type="InterPro" id="IPR007419">
    <property type="entry name" value="BFD-like_2Fe2S-bd_dom"/>
</dbReference>
<dbReference type="InterPro" id="IPR001075">
    <property type="entry name" value="NIF_FeS_clus_asmbl_NifU_C"/>
</dbReference>
<feature type="domain" description="BFD-like [2Fe-2S]-binding" evidence="13">
    <location>
        <begin position="160"/>
        <end position="202"/>
    </location>
</feature>
<dbReference type="Gene3D" id="1.10.10.1100">
    <property type="entry name" value="BFD-like [2Fe-2S]-binding domain"/>
    <property type="match status" value="1"/>
</dbReference>
<dbReference type="Gene3D" id="3.90.1010.10">
    <property type="match status" value="1"/>
</dbReference>
<evidence type="ECO:0000313" key="14">
    <source>
        <dbReference type="EMBL" id="MBU2690991.1"/>
    </source>
</evidence>
<dbReference type="Proteomes" id="UP000777784">
    <property type="component" value="Unassembled WGS sequence"/>
</dbReference>
<evidence type="ECO:0000256" key="1">
    <source>
        <dbReference type="ARBA" id="ARBA00015278"/>
    </source>
</evidence>
<evidence type="ECO:0000256" key="7">
    <source>
        <dbReference type="ARBA" id="ARBA00034078"/>
    </source>
</evidence>
<evidence type="ECO:0000256" key="9">
    <source>
        <dbReference type="PIRSR" id="PIRSR000375-1"/>
    </source>
</evidence>
<evidence type="ECO:0000313" key="15">
    <source>
        <dbReference type="Proteomes" id="UP000777784"/>
    </source>
</evidence>
<comment type="caution">
    <text evidence="14">The sequence shown here is derived from an EMBL/GenBank/DDBJ whole genome shotgun (WGS) entry which is preliminary data.</text>
</comment>
<dbReference type="InterPro" id="IPR034904">
    <property type="entry name" value="FSCA_dom_sf"/>
</dbReference>
<comment type="cofactor">
    <cofactor evidence="7">
        <name>[2Fe-2S] cluster</name>
        <dbReference type="ChEBI" id="CHEBI:190135"/>
    </cofactor>
</comment>
<feature type="binding site" evidence="9">
    <location>
        <position position="42"/>
    </location>
    <ligand>
        <name>Fe cation</name>
        <dbReference type="ChEBI" id="CHEBI:24875"/>
    </ligand>
</feature>
<evidence type="ECO:0000256" key="2">
    <source>
        <dbReference type="ARBA" id="ARBA00022714"/>
    </source>
</evidence>
<dbReference type="InterPro" id="IPR041854">
    <property type="entry name" value="BFD-like_2Fe2S-bd_dom_sf"/>
</dbReference>
<dbReference type="AlphaFoldDB" id="A0A948RW00"/>
<feature type="domain" description="NIF system FeS cluster assembly NifU N-terminal" evidence="12">
    <location>
        <begin position="23"/>
        <end position="139"/>
    </location>
</feature>
<dbReference type="Gene3D" id="3.30.300.130">
    <property type="entry name" value="Fe-S cluster assembly (FSCA)"/>
    <property type="match status" value="1"/>
</dbReference>
<dbReference type="GO" id="GO:0051537">
    <property type="term" value="F:2 iron, 2 sulfur cluster binding"/>
    <property type="evidence" value="ECO:0007669"/>
    <property type="project" value="UniProtKB-KW"/>
</dbReference>
<evidence type="ECO:0000256" key="6">
    <source>
        <dbReference type="ARBA" id="ARBA00023231"/>
    </source>
</evidence>